<evidence type="ECO:0000313" key="2">
    <source>
        <dbReference type="EMBL" id="ALC83642.1"/>
    </source>
</evidence>
<organism evidence="2 3">
    <name type="scientific">Bacillus gobiensis</name>
    <dbReference type="NCBI Taxonomy" id="1441095"/>
    <lineage>
        <taxon>Bacteria</taxon>
        <taxon>Bacillati</taxon>
        <taxon>Bacillota</taxon>
        <taxon>Bacilli</taxon>
        <taxon>Bacillales</taxon>
        <taxon>Bacillaceae</taxon>
        <taxon>Bacillus</taxon>
    </lineage>
</organism>
<feature type="transmembrane region" description="Helical" evidence="1">
    <location>
        <begin position="7"/>
        <end position="26"/>
    </location>
</feature>
<reference evidence="2 3" key="2">
    <citation type="journal article" date="2016" name="Int. J. Syst. Evol. Microbiol.">
        <title>Bacillus gobiensis sp. nov., isolated from a soil sample.</title>
        <authorList>
            <person name="Liu B."/>
            <person name="Liu G.H."/>
            <person name="Cetin S."/>
            <person name="Schumann P."/>
            <person name="Pan Z.Z."/>
            <person name="Chen Q.Q."/>
        </authorList>
    </citation>
    <scope>NUCLEOTIDE SEQUENCE [LARGE SCALE GENOMIC DNA]</scope>
    <source>
        <strain evidence="2 3">FJAT-4402</strain>
    </source>
</reference>
<feature type="transmembrane region" description="Helical" evidence="1">
    <location>
        <begin position="111"/>
        <end position="130"/>
    </location>
</feature>
<dbReference type="EMBL" id="CP012600">
    <property type="protein sequence ID" value="ALC83642.1"/>
    <property type="molecule type" value="Genomic_DNA"/>
</dbReference>
<dbReference type="STRING" id="1441095.AM592_20520"/>
<gene>
    <name evidence="2" type="ORF">AM592_20520</name>
</gene>
<protein>
    <submittedName>
        <fullName evidence="2">Uncharacterized protein</fullName>
    </submittedName>
</protein>
<evidence type="ECO:0000256" key="1">
    <source>
        <dbReference type="SAM" id="Phobius"/>
    </source>
</evidence>
<dbReference type="AlphaFoldDB" id="A0A0M3RAR9"/>
<keyword evidence="1" id="KW-0812">Transmembrane</keyword>
<reference evidence="3" key="1">
    <citation type="submission" date="2015-08" db="EMBL/GenBank/DDBJ databases">
        <title>Genome sequencing project for genomic taxonomy and phylogenomics of Bacillus-like bacteria.</title>
        <authorList>
            <person name="Liu B."/>
            <person name="Wang J."/>
            <person name="Zhu Y."/>
            <person name="Liu G."/>
            <person name="Chen Q."/>
            <person name="Chen Z."/>
            <person name="Lan J."/>
            <person name="Che J."/>
            <person name="Ge C."/>
            <person name="Shi H."/>
            <person name="Pan Z."/>
            <person name="Liu X."/>
        </authorList>
    </citation>
    <scope>NUCLEOTIDE SEQUENCE [LARGE SCALE GENOMIC DNA]</scope>
    <source>
        <strain evidence="3">FJAT-4402</strain>
    </source>
</reference>
<feature type="transmembrane region" description="Helical" evidence="1">
    <location>
        <begin position="136"/>
        <end position="153"/>
    </location>
</feature>
<feature type="transmembrane region" description="Helical" evidence="1">
    <location>
        <begin position="32"/>
        <end position="52"/>
    </location>
</feature>
<keyword evidence="3" id="KW-1185">Reference proteome</keyword>
<keyword evidence="1" id="KW-1133">Transmembrane helix</keyword>
<dbReference type="RefSeq" id="WP_053605501.1">
    <property type="nucleotide sequence ID" value="NZ_CP012600.1"/>
</dbReference>
<evidence type="ECO:0000313" key="3">
    <source>
        <dbReference type="Proteomes" id="UP000067625"/>
    </source>
</evidence>
<feature type="transmembrane region" description="Helical" evidence="1">
    <location>
        <begin position="59"/>
        <end position="79"/>
    </location>
</feature>
<keyword evidence="1" id="KW-0472">Membrane</keyword>
<dbReference type="Proteomes" id="UP000067625">
    <property type="component" value="Chromosome"/>
</dbReference>
<feature type="transmembrane region" description="Helical" evidence="1">
    <location>
        <begin position="85"/>
        <end position="104"/>
    </location>
</feature>
<name>A0A0M3RAR9_9BACI</name>
<dbReference type="PATRIC" id="fig|1441095.3.peg.4538"/>
<sequence>MEEKNRLNAATAGTALMIAFLMFVNYLTSPHVIWFLYPSLVLLLLTMSLSLWKKKQPKLLSLLSSTIIILFFIINNMLYSPEHPWFLYAMFPVLWWPIVLYSGNYAETMQFALIGSGITILYYTLLNVFLSPQYPWFIYPAFAVLWWPIGLYFGTNKKFFALSIVGSSLIIIFFIAVNAFSSPETVWAVYPIFSVIWWPLSLYYFSFKKSKVNSIN</sequence>
<dbReference type="OrthoDB" id="2360867at2"/>
<accession>A0A0M3RAR9</accession>
<feature type="transmembrane region" description="Helical" evidence="1">
    <location>
        <begin position="160"/>
        <end position="181"/>
    </location>
</feature>
<proteinExistence type="predicted"/>
<feature type="transmembrane region" description="Helical" evidence="1">
    <location>
        <begin position="187"/>
        <end position="205"/>
    </location>
</feature>